<evidence type="ECO:0000256" key="1">
    <source>
        <dbReference type="SAM" id="MobiDB-lite"/>
    </source>
</evidence>
<keyword evidence="2" id="KW-1133">Transmembrane helix</keyword>
<dbReference type="GO" id="GO:0043107">
    <property type="term" value="P:type IV pilus-dependent motility"/>
    <property type="evidence" value="ECO:0007669"/>
    <property type="project" value="TreeGrafter"/>
</dbReference>
<reference evidence="4" key="1">
    <citation type="submission" date="2016-09" db="EMBL/GenBank/DDBJ databases">
        <authorList>
            <person name="Varghese N."/>
            <person name="Submissions S."/>
        </authorList>
    </citation>
    <scope>NUCLEOTIDE SEQUENCE [LARGE SCALE GENOMIC DNA]</scope>
    <source>
        <strain evidence="4">ANC 4667</strain>
    </source>
</reference>
<dbReference type="RefSeq" id="WP_092820206.1">
    <property type="nucleotide sequence ID" value="NZ_BAABKJ010000013.1"/>
</dbReference>
<dbReference type="EMBL" id="FMYO01000008">
    <property type="protein sequence ID" value="SDC55858.1"/>
    <property type="molecule type" value="Genomic_DNA"/>
</dbReference>
<organism evidence="3 4">
    <name type="scientific">Acinetobacter kookii</name>
    <dbReference type="NCBI Taxonomy" id="1226327"/>
    <lineage>
        <taxon>Bacteria</taxon>
        <taxon>Pseudomonadati</taxon>
        <taxon>Pseudomonadota</taxon>
        <taxon>Gammaproteobacteria</taxon>
        <taxon>Moraxellales</taxon>
        <taxon>Moraxellaceae</taxon>
        <taxon>Acinetobacter</taxon>
    </lineage>
</organism>
<dbReference type="Pfam" id="PF05137">
    <property type="entry name" value="PilN"/>
    <property type="match status" value="1"/>
</dbReference>
<keyword evidence="2" id="KW-0472">Membrane</keyword>
<protein>
    <submittedName>
        <fullName evidence="3">Type IV pilus assembly protein PilN</fullName>
    </submittedName>
</protein>
<dbReference type="OrthoDB" id="5296173at2"/>
<feature type="region of interest" description="Disordered" evidence="1">
    <location>
        <begin position="196"/>
        <end position="217"/>
    </location>
</feature>
<dbReference type="PANTHER" id="PTHR40278">
    <property type="entry name" value="DNA UTILIZATION PROTEIN HOFN"/>
    <property type="match status" value="1"/>
</dbReference>
<dbReference type="InterPro" id="IPR052534">
    <property type="entry name" value="Extracell_DNA_Util/SecSys_Comp"/>
</dbReference>
<dbReference type="GO" id="GO:0043683">
    <property type="term" value="P:type IV pilus assembly"/>
    <property type="evidence" value="ECO:0007669"/>
    <property type="project" value="TreeGrafter"/>
</dbReference>
<keyword evidence="2" id="KW-0812">Transmembrane</keyword>
<evidence type="ECO:0000313" key="3">
    <source>
        <dbReference type="EMBL" id="SDC55858.1"/>
    </source>
</evidence>
<proteinExistence type="predicted"/>
<evidence type="ECO:0000313" key="4">
    <source>
        <dbReference type="Proteomes" id="UP000243468"/>
    </source>
</evidence>
<dbReference type="PANTHER" id="PTHR40278:SF2">
    <property type="entry name" value="TYPE IV PILUS INNER MEMBRANE COMPONENT PILN"/>
    <property type="match status" value="1"/>
</dbReference>
<dbReference type="Proteomes" id="UP000243468">
    <property type="component" value="Unassembled WGS sequence"/>
</dbReference>
<accession>A0A1G6MJR8</accession>
<gene>
    <name evidence="3" type="ORF">SAMN05421732_10877</name>
</gene>
<dbReference type="STRING" id="1226327.SAMN05421732_10877"/>
<name>A0A1G6MJR8_9GAMM</name>
<feature type="transmembrane region" description="Helical" evidence="2">
    <location>
        <begin position="21"/>
        <end position="43"/>
    </location>
</feature>
<dbReference type="InterPro" id="IPR007813">
    <property type="entry name" value="PilN"/>
</dbReference>
<dbReference type="AlphaFoldDB" id="A0A1G6MJR8"/>
<evidence type="ECO:0000256" key="2">
    <source>
        <dbReference type="SAM" id="Phobius"/>
    </source>
</evidence>
<keyword evidence="4" id="KW-1185">Reference proteome</keyword>
<sequence>MARINLLPWRDELREKRKKEFIAICIGAAFIGALAVTSSWFYYDHKLEDQEQANQLISSTNQNLDVQLKSLEGLEAQRNAIVERMKLIQGLQGQRPIAVRLIDELVRVTPGNLYITKFVRTGDKFTIEGRAESPNTVAEFLRNLEASAWYRNAFMNSFLAVEEQKDKAPSSVIPRIEEGYGSFVVTADLDEIAQPAAPEAQQQAQSNTANSTVEAAK</sequence>